<protein>
    <recommendedName>
        <fullName evidence="1">Schlafen AlbA-2 domain-containing protein</fullName>
    </recommendedName>
</protein>
<name>A0A4Y4B4P8_MICMQ</name>
<feature type="domain" description="Schlafen AlbA-2" evidence="1">
    <location>
        <begin position="23"/>
        <end position="143"/>
    </location>
</feature>
<dbReference type="EMBL" id="BJNQ01000001">
    <property type="protein sequence ID" value="GEC74200.1"/>
    <property type="molecule type" value="Genomic_DNA"/>
</dbReference>
<accession>A0A4Y4B4P8</accession>
<dbReference type="InterPro" id="IPR038461">
    <property type="entry name" value="Schlafen_AlbA_2_dom_sf"/>
</dbReference>
<evidence type="ECO:0000313" key="3">
    <source>
        <dbReference type="Proteomes" id="UP000317410"/>
    </source>
</evidence>
<organism evidence="2 3">
    <name type="scientific">Microbacterium maritypicum</name>
    <name type="common">Microbacterium liquefaciens</name>
    <dbReference type="NCBI Taxonomy" id="33918"/>
    <lineage>
        <taxon>Bacteria</taxon>
        <taxon>Bacillati</taxon>
        <taxon>Actinomycetota</taxon>
        <taxon>Actinomycetes</taxon>
        <taxon>Micrococcales</taxon>
        <taxon>Microbacteriaceae</taxon>
        <taxon>Microbacterium</taxon>
    </lineage>
</organism>
<dbReference type="AlphaFoldDB" id="A0A4Y4B4P8"/>
<evidence type="ECO:0000259" key="1">
    <source>
        <dbReference type="Pfam" id="PF04326"/>
    </source>
</evidence>
<dbReference type="Gene3D" id="3.30.950.30">
    <property type="entry name" value="Schlafen, AAA domain"/>
    <property type="match status" value="1"/>
</dbReference>
<reference evidence="2 3" key="1">
    <citation type="submission" date="2019-06" db="EMBL/GenBank/DDBJ databases">
        <title>Whole genome shotgun sequence of Microbacterium liquefaciens NBRC 15037.</title>
        <authorList>
            <person name="Hosoyama A."/>
            <person name="Uohara A."/>
            <person name="Ohji S."/>
            <person name="Ichikawa N."/>
        </authorList>
    </citation>
    <scope>NUCLEOTIDE SEQUENCE [LARGE SCALE GENOMIC DNA]</scope>
    <source>
        <strain evidence="2 3">NBRC 15037</strain>
    </source>
</reference>
<dbReference type="Pfam" id="PF04326">
    <property type="entry name" value="SLFN_AlbA_2"/>
    <property type="match status" value="1"/>
</dbReference>
<sequence length="406" mass="44268">MGIWLPTTEAEIETVTSAGTAPEGHFLDFKRELGSTPGSRKETAQDIASFALDGGVLIVGVDEPEPGTYKLSPQPLSDLSERAEQIAANRPDPGLYVRTAIIPSRDNPSAGYLVVEVPPSPAAPHMVDGRYWGRSERTKRQLNDAEVARFHAARARSDTKVLEALEEELARDPEPRPASRMLFVAEPLVADGGLARSFVRGPQTAVRELTQGVENRVPGSVREYSPTPWELSTSVRRAKGIALTGLAEGRKSPSEAFLSETATDIEVQTSGAIRGVMSRLTYLEEHPRVPEGTKRVIEGLPIAWSHRLVAWAGTLGEQLMYRGPWGFGVHLYGLEGVCAAPRDERGMRILSSRSLPVYEVATFQSTTTASFQEIQDDPLAIVDRLIGDFIHSLGVSSRYPDCFPGQ</sequence>
<proteinExistence type="predicted"/>
<dbReference type="Proteomes" id="UP000317410">
    <property type="component" value="Unassembled WGS sequence"/>
</dbReference>
<comment type="caution">
    <text evidence="2">The sequence shown here is derived from an EMBL/GenBank/DDBJ whole genome shotgun (WGS) entry which is preliminary data.</text>
</comment>
<gene>
    <name evidence="2" type="ORF">MLI01_03450</name>
</gene>
<dbReference type="RefSeq" id="WP_141385742.1">
    <property type="nucleotide sequence ID" value="NZ_BJNQ01000001.1"/>
</dbReference>
<dbReference type="InterPro" id="IPR007421">
    <property type="entry name" value="Schlafen_AlbA_2_dom"/>
</dbReference>
<evidence type="ECO:0000313" key="2">
    <source>
        <dbReference type="EMBL" id="GEC74200.1"/>
    </source>
</evidence>